<feature type="region of interest" description="Disordered" evidence="1">
    <location>
        <begin position="752"/>
        <end position="834"/>
    </location>
</feature>
<dbReference type="PANTHER" id="PTHR45691:SF6">
    <property type="entry name" value="PROTEIN DIAPHANOUS"/>
    <property type="match status" value="1"/>
</dbReference>
<feature type="compositionally biased region" description="Polar residues" evidence="1">
    <location>
        <begin position="432"/>
        <end position="447"/>
    </location>
</feature>
<feature type="region of interest" description="Disordered" evidence="1">
    <location>
        <begin position="592"/>
        <end position="632"/>
    </location>
</feature>
<feature type="compositionally biased region" description="Basic and acidic residues" evidence="1">
    <location>
        <begin position="329"/>
        <end position="377"/>
    </location>
</feature>
<dbReference type="AlphaFoldDB" id="M7WM59"/>
<feature type="region of interest" description="Disordered" evidence="1">
    <location>
        <begin position="151"/>
        <end position="176"/>
    </location>
</feature>
<dbReference type="InterPro" id="IPR051412">
    <property type="entry name" value="Formin_Homology_Diaphanous_sf"/>
</dbReference>
<evidence type="ECO:0000256" key="1">
    <source>
        <dbReference type="SAM" id="MobiDB-lite"/>
    </source>
</evidence>
<keyword evidence="3" id="KW-1185">Reference proteome</keyword>
<feature type="compositionally biased region" description="Basic and acidic residues" evidence="1">
    <location>
        <begin position="919"/>
        <end position="937"/>
    </location>
</feature>
<feature type="compositionally biased region" description="Pro residues" evidence="1">
    <location>
        <begin position="597"/>
        <end position="607"/>
    </location>
</feature>
<dbReference type="HOGENOM" id="CLU_312874_0_0_1"/>
<accession>M7WM59</accession>
<dbReference type="SUPFAM" id="SSF54928">
    <property type="entry name" value="RNA-binding domain, RBD"/>
    <property type="match status" value="1"/>
</dbReference>
<dbReference type="PANTHER" id="PTHR45691">
    <property type="entry name" value="PROTEIN DIAPHANOUS"/>
    <property type="match status" value="1"/>
</dbReference>
<feature type="compositionally biased region" description="Pro residues" evidence="1">
    <location>
        <begin position="151"/>
        <end position="171"/>
    </location>
</feature>
<dbReference type="GO" id="GO:0030041">
    <property type="term" value="P:actin filament polymerization"/>
    <property type="evidence" value="ECO:0007669"/>
    <property type="project" value="TreeGrafter"/>
</dbReference>
<name>M7WM59_RHOT1</name>
<dbReference type="Proteomes" id="UP000016926">
    <property type="component" value="Unassembled WGS sequence"/>
</dbReference>
<feature type="compositionally biased region" description="Polar residues" evidence="1">
    <location>
        <begin position="815"/>
        <end position="825"/>
    </location>
</feature>
<dbReference type="GO" id="GO:0005884">
    <property type="term" value="C:actin filament"/>
    <property type="evidence" value="ECO:0007669"/>
    <property type="project" value="TreeGrafter"/>
</dbReference>
<dbReference type="EMBL" id="KB722655">
    <property type="protein sequence ID" value="EMS21592.1"/>
    <property type="molecule type" value="Genomic_DNA"/>
</dbReference>
<reference evidence="2 3" key="1">
    <citation type="journal article" date="2012" name="Nat. Commun.">
        <title>A multi-omic map of the lipid-producing yeast Rhodosporidium toruloides.</title>
        <authorList>
            <person name="Zhu Z."/>
            <person name="Zhang S."/>
            <person name="Liu H."/>
            <person name="Shen H."/>
            <person name="Lin X."/>
            <person name="Yang F."/>
            <person name="Zhou Y.J."/>
            <person name="Jin G."/>
            <person name="Ye M."/>
            <person name="Zou H."/>
            <person name="Zou H."/>
            <person name="Zhao Z.K."/>
        </authorList>
    </citation>
    <scope>NUCLEOTIDE SEQUENCE [LARGE SCALE GENOMIC DNA]</scope>
    <source>
        <strain evidence="2 3">NP11</strain>
    </source>
</reference>
<feature type="compositionally biased region" description="Polar residues" evidence="1">
    <location>
        <begin position="774"/>
        <end position="788"/>
    </location>
</feature>
<proteinExistence type="predicted"/>
<dbReference type="InterPro" id="IPR035979">
    <property type="entry name" value="RBD_domain_sf"/>
</dbReference>
<feature type="compositionally biased region" description="Basic and acidic residues" evidence="1">
    <location>
        <begin position="281"/>
        <end position="321"/>
    </location>
</feature>
<feature type="region of interest" description="Disordered" evidence="1">
    <location>
        <begin position="241"/>
        <end position="459"/>
    </location>
</feature>
<dbReference type="GO" id="GO:0003676">
    <property type="term" value="F:nucleic acid binding"/>
    <property type="evidence" value="ECO:0007669"/>
    <property type="project" value="InterPro"/>
</dbReference>
<evidence type="ECO:0000313" key="2">
    <source>
        <dbReference type="EMBL" id="EMS21592.1"/>
    </source>
</evidence>
<feature type="compositionally biased region" description="Polar residues" evidence="1">
    <location>
        <begin position="863"/>
        <end position="885"/>
    </location>
</feature>
<organism evidence="2 3">
    <name type="scientific">Rhodotorula toruloides (strain NP11)</name>
    <name type="common">Yeast</name>
    <name type="synonym">Rhodosporidium toruloides</name>
    <dbReference type="NCBI Taxonomy" id="1130832"/>
    <lineage>
        <taxon>Eukaryota</taxon>
        <taxon>Fungi</taxon>
        <taxon>Dikarya</taxon>
        <taxon>Basidiomycota</taxon>
        <taxon>Pucciniomycotina</taxon>
        <taxon>Microbotryomycetes</taxon>
        <taxon>Sporidiobolales</taxon>
        <taxon>Sporidiobolaceae</taxon>
        <taxon>Rhodotorula</taxon>
    </lineage>
</organism>
<dbReference type="GeneID" id="27365665"/>
<feature type="compositionally biased region" description="Pro residues" evidence="1">
    <location>
        <begin position="802"/>
        <end position="811"/>
    </location>
</feature>
<dbReference type="RefSeq" id="XP_016272711.1">
    <property type="nucleotide sequence ID" value="XM_016415333.1"/>
</dbReference>
<protein>
    <submittedName>
        <fullName evidence="2">Uncharacterized protein</fullName>
    </submittedName>
</protein>
<gene>
    <name evidence="2" type="ORF">RHTO_01652</name>
</gene>
<feature type="compositionally biased region" description="Low complexity" evidence="1">
    <location>
        <begin position="608"/>
        <end position="625"/>
    </location>
</feature>
<evidence type="ECO:0000313" key="3">
    <source>
        <dbReference type="Proteomes" id="UP000016926"/>
    </source>
</evidence>
<sequence>MDPFPLFHLAELDFECSPTTLANLPAYQLALAPWSTSWEDGLEATLKRTWRRRRERVRAQINAKAPMGVQVPEPERNGELFPKFELIALDFDLSGGEAALQGLTSAQLAAVRFHPAATPDLVLAAEDIFFDRRERDFAAGLSLQSVALPAAAPPTTAPDVPPSAPLPPAPTPADAAAPVAARPAVVPAPPAPSLPIPPVVPQQVASTLAPVPSTSAAPIPAPGSPLPFGLPAASTSIETAAPAPPVTLQPTTETLAKPKSRLPSSVLRSAQAQPEAAVELQPKKEDEANARERDGQKERPVEREMTPGTKEREKERAEYKRSKSVNGTAEERGRRGSLRERSRSRSRDRARPTSRDRAGEGARKGEGEGARQGEEQAHAVVSLAPRSRADAESPTSQRKRPPSPARSDLSLRSSIRRRIDNDVSREGHASGPTFTSLPSRPSISQRLGTPPPQMPDPDADVPMAIASSLFTVFLRHFAGVLTPADLETFIHSLPLKMHIRPCGIKVSSKPNVDRNPGQVPMVTIAFVAFRTKAEAEELSRRANDVSWNGRVIITSGGGAATGKQQWRWRDLAPDFVRECFDREMARFAARHAGMEGRPPPPPPPPGPLAARLGGPSPHAGAPGATGLSGQAEPLPQHLADALSGLYAANLPESATLAECRDFFDQCDDLVGLTLTAPEPARGGMYRSVWLAFSDKQARDRAKRELYGSRYPGSSMKLWVEHAEHAFAKSGSAHTWTWSEMSKDFRRLHASEYQQVHDSSQPPSPQLAPADRFDQSAQQQGHIFGSSVQPAPFGVPQTAFTPVPMPSYPSPAPSTVLAQQQQQTEAYSPMQPGLRPLVPRPQAAFIGGSAQPTVWRQAGADLGAQTQAPPSQQAGSTPSQDESASSPAKLASINPARLAMLQAALNERGEVNTSPSNPSERLDAAEEKKLVEETTRNA</sequence>
<feature type="region of interest" description="Disordered" evidence="1">
    <location>
        <begin position="863"/>
        <end position="937"/>
    </location>
</feature>
<feature type="compositionally biased region" description="Polar residues" evidence="1">
    <location>
        <begin position="262"/>
        <end position="272"/>
    </location>
</feature>
<feature type="compositionally biased region" description="Basic and acidic residues" evidence="1">
    <location>
        <begin position="417"/>
        <end position="428"/>
    </location>
</feature>
<dbReference type="OrthoDB" id="2530499at2759"/>